<dbReference type="PRINTS" id="PR00093">
    <property type="entry name" value="URICASE"/>
</dbReference>
<feature type="binding site" evidence="6">
    <location>
        <position position="194"/>
    </location>
    <ligand>
        <name>urate</name>
        <dbReference type="ChEBI" id="CHEBI:17775"/>
    </ligand>
</feature>
<evidence type="ECO:0000256" key="7">
    <source>
        <dbReference type="RuleBase" id="RU004455"/>
    </source>
</evidence>
<keyword evidence="5" id="KW-0576">Peroxisome</keyword>
<comment type="pathway">
    <text evidence="1 5">Purine metabolism; urate degradation; (S)-allantoin from urate: step 1/3.</text>
</comment>
<evidence type="ECO:0000256" key="6">
    <source>
        <dbReference type="PIRSR" id="PIRSR000241-2"/>
    </source>
</evidence>
<comment type="catalytic activity">
    <reaction evidence="5 7">
        <text>urate + O2 + H2O = 5-hydroxyisourate + H2O2</text>
        <dbReference type="Rhea" id="RHEA:21368"/>
        <dbReference type="ChEBI" id="CHEBI:15377"/>
        <dbReference type="ChEBI" id="CHEBI:15379"/>
        <dbReference type="ChEBI" id="CHEBI:16240"/>
        <dbReference type="ChEBI" id="CHEBI:17775"/>
        <dbReference type="ChEBI" id="CHEBI:18072"/>
        <dbReference type="EC" id="1.7.3.3"/>
    </reaction>
</comment>
<dbReference type="AlphaFoldDB" id="A0A0H5GA57"/>
<dbReference type="GO" id="GO:0005777">
    <property type="term" value="C:peroxisome"/>
    <property type="evidence" value="ECO:0007669"/>
    <property type="project" value="UniProtKB-SubCell"/>
</dbReference>
<feature type="binding site" evidence="6">
    <location>
        <position position="139"/>
    </location>
    <ligand>
        <name>urate</name>
        <dbReference type="ChEBI" id="CHEBI:17775"/>
    </ligand>
</feature>
<keyword evidence="3 5" id="KW-0659">Purine metabolism</keyword>
<evidence type="ECO:0000256" key="4">
    <source>
        <dbReference type="ARBA" id="ARBA00023002"/>
    </source>
</evidence>
<feature type="binding site" evidence="6">
    <location>
        <position position="193"/>
    </location>
    <ligand>
        <name>5-hydroxyisourate</name>
        <dbReference type="ChEBI" id="CHEBI:18072"/>
    </ligand>
</feature>
<feature type="binding site" evidence="6">
    <location>
        <position position="194"/>
    </location>
    <ligand>
        <name>5-hydroxyisourate</name>
        <dbReference type="ChEBI" id="CHEBI:18072"/>
    </ligand>
</feature>
<dbReference type="EMBL" id="LN868511">
    <property type="protein sequence ID" value="CRX79214.1"/>
    <property type="molecule type" value="Genomic_DNA"/>
</dbReference>
<dbReference type="GO" id="GO:0019628">
    <property type="term" value="P:urate catabolic process"/>
    <property type="evidence" value="ECO:0007669"/>
    <property type="project" value="UniProtKB-UniPathway"/>
</dbReference>
<evidence type="ECO:0000256" key="5">
    <source>
        <dbReference type="PIRNR" id="PIRNR000241"/>
    </source>
</evidence>
<dbReference type="Gene3D" id="3.10.270.10">
    <property type="entry name" value="Urate Oxidase"/>
    <property type="match status" value="3"/>
</dbReference>
<evidence type="ECO:0000313" key="9">
    <source>
        <dbReference type="EMBL" id="CRX79214.1"/>
    </source>
</evidence>
<reference evidence="9" key="1">
    <citation type="submission" date="2015-06" db="EMBL/GenBank/DDBJ databases">
        <title>Genetic Architecture Underlying Mating-Type Determination in the Yeast Leucosporidium scottii and the Evolution of Mating Systems in Basidiomycetes.</title>
        <authorList>
            <person name="Maia T.M."/>
            <person name="Lopes S."/>
            <person name="Almeida J.M.G.C.F."/>
            <person name="Rosa L.H."/>
            <person name="Sampaio J.P."/>
            <person name="Goncalves P."/>
            <person name="Coelho M.A."/>
        </authorList>
    </citation>
    <scope>NUCLEOTIDE SEQUENCE</scope>
</reference>
<comment type="subcellular location">
    <subcellularLocation>
        <location evidence="5">Peroxisome</location>
    </subcellularLocation>
</comment>
<proteinExistence type="inferred from homology"/>
<keyword evidence="4 5" id="KW-0560">Oxidoreductase</keyword>
<dbReference type="GO" id="GO:0006145">
    <property type="term" value="P:purine nucleobase catabolic process"/>
    <property type="evidence" value="ECO:0007669"/>
    <property type="project" value="TreeGrafter"/>
</dbReference>
<comment type="function">
    <text evidence="5 7">Catalyzes the oxidation of uric acid to 5-hydroxyisourate, which is further processed to form (S)-allantoin.</text>
</comment>
<organism evidence="9">
    <name type="scientific">Leucosporidium scottii</name>
    <dbReference type="NCBI Taxonomy" id="5278"/>
    <lineage>
        <taxon>Eukaryota</taxon>
        <taxon>Fungi</taxon>
        <taxon>Dikarya</taxon>
        <taxon>Basidiomycota</taxon>
        <taxon>Pucciniomycotina</taxon>
        <taxon>Microbotryomycetes</taxon>
        <taxon>Leucosporidiales</taxon>
        <taxon>Leucosporidium</taxon>
    </lineage>
</organism>
<dbReference type="InterPro" id="IPR002042">
    <property type="entry name" value="Uricase"/>
</dbReference>
<feature type="binding site" evidence="6">
    <location>
        <position position="139"/>
    </location>
    <ligand>
        <name>5-hydroxyisourate</name>
        <dbReference type="ChEBI" id="CHEBI:18072"/>
    </ligand>
</feature>
<feature type="binding site" evidence="6">
    <location>
        <position position="220"/>
    </location>
    <ligand>
        <name>urate</name>
        <dbReference type="ChEBI" id="CHEBI:17775"/>
    </ligand>
</feature>
<evidence type="ECO:0000256" key="1">
    <source>
        <dbReference type="ARBA" id="ARBA00004831"/>
    </source>
</evidence>
<feature type="binding site" evidence="6">
    <location>
        <position position="220"/>
    </location>
    <ligand>
        <name>O2</name>
        <dbReference type="ChEBI" id="CHEBI:15379"/>
    </ligand>
</feature>
<accession>A0A0H5GA57</accession>
<gene>
    <name evidence="8" type="ORF">ls5930a1_00168</name>
    <name evidence="9" type="ORF">ls5931a1_00042</name>
</gene>
<name>A0A0H5GA57_9BASI</name>
<feature type="binding site" evidence="6">
    <location>
        <position position="193"/>
    </location>
    <ligand>
        <name>urate</name>
        <dbReference type="ChEBI" id="CHEBI:17775"/>
    </ligand>
</feature>
<evidence type="ECO:0000313" key="8">
    <source>
        <dbReference type="EMBL" id="CRX79137.1"/>
    </source>
</evidence>
<dbReference type="PANTHER" id="PTHR42874:SF1">
    <property type="entry name" value="URICASE"/>
    <property type="match status" value="1"/>
</dbReference>
<protein>
    <recommendedName>
        <fullName evidence="5 7">Uricase</fullName>
        <ecNumber evidence="5 7">1.7.3.3</ecNumber>
    </recommendedName>
    <alternativeName>
        <fullName evidence="5">Urate oxidase</fullName>
    </alternativeName>
</protein>
<dbReference type="PIRSF" id="PIRSF000241">
    <property type="entry name" value="Urate_oxidase"/>
    <property type="match status" value="1"/>
</dbReference>
<evidence type="ECO:0000256" key="3">
    <source>
        <dbReference type="ARBA" id="ARBA00022631"/>
    </source>
</evidence>
<dbReference type="EC" id="1.7.3.3" evidence="5 7"/>
<feature type="binding site" evidence="6">
    <location>
        <position position="220"/>
    </location>
    <ligand>
        <name>5-hydroxyisourate</name>
        <dbReference type="ChEBI" id="CHEBI:18072"/>
    </ligand>
</feature>
<dbReference type="EMBL" id="LN868508">
    <property type="protein sequence ID" value="CRX79137.1"/>
    <property type="molecule type" value="Genomic_DNA"/>
</dbReference>
<dbReference type="UniPathway" id="UPA00394">
    <property type="reaction ID" value="UER00650"/>
</dbReference>
<feature type="binding site" evidence="6">
    <location>
        <position position="103"/>
    </location>
    <ligand>
        <name>urate</name>
        <dbReference type="ChEBI" id="CHEBI:17775"/>
    </ligand>
</feature>
<feature type="binding site" evidence="6">
    <location>
        <position position="103"/>
    </location>
    <ligand>
        <name>5-hydroxyisourate</name>
        <dbReference type="ChEBI" id="CHEBI:18072"/>
    </ligand>
</feature>
<dbReference type="PANTHER" id="PTHR42874">
    <property type="entry name" value="URICASE"/>
    <property type="match status" value="1"/>
</dbReference>
<evidence type="ECO:0000256" key="2">
    <source>
        <dbReference type="ARBA" id="ARBA00009760"/>
    </source>
</evidence>
<dbReference type="Pfam" id="PF01014">
    <property type="entry name" value="Uricase"/>
    <property type="match status" value="2"/>
</dbReference>
<dbReference type="GO" id="GO:0004846">
    <property type="term" value="F:urate oxidase activity"/>
    <property type="evidence" value="ECO:0007669"/>
    <property type="project" value="UniProtKB-EC"/>
</dbReference>
<sequence>MVYLFSKQSPHCLSPEKFALDLALHLVGHYAHLHKSHVDITQLKWSRIPVAGKPHKHSFVRNGDEKRLTSVSVDGTAGKDKMTATVSSGIKDLLVLKTTESSFENYVFDDMTTLKREHYLTTLPSFSLTSVLFTAVDDRIFSTAVDCSYTIPISSSSLTRSAIGNLGIDFEAIYRSVEKTTLEIFATHNSASVQATLYQMCEKILKDNRHVGEVSYKLPNKVSFFEFARPRYQAHSAPTVQHYFAVDMAYKGVKNTAPKDAEVFMPVDAPSGLIIATVARDASAKL</sequence>
<comment type="similarity">
    <text evidence="2 5 7">Belongs to the uricase family.</text>
</comment>
<dbReference type="SUPFAM" id="SSF55620">
    <property type="entry name" value="Tetrahydrobiopterin biosynthesis enzymes-like"/>
    <property type="match status" value="2"/>
</dbReference>